<evidence type="ECO:0000256" key="1">
    <source>
        <dbReference type="ARBA" id="ARBA00022801"/>
    </source>
</evidence>
<dbReference type="PANTHER" id="PTHR31377">
    <property type="entry name" value="AGMATINE DEIMINASE-RELATED"/>
    <property type="match status" value="1"/>
</dbReference>
<dbReference type="EMBL" id="RQJO01000007">
    <property type="protein sequence ID" value="RRB06473.1"/>
    <property type="molecule type" value="Genomic_DNA"/>
</dbReference>
<gene>
    <name evidence="2" type="ORF">EHT25_01340</name>
</gene>
<accession>A0A3P1C089</accession>
<evidence type="ECO:0000313" key="2">
    <source>
        <dbReference type="EMBL" id="RRB06473.1"/>
    </source>
</evidence>
<name>A0A3P1C089_9BACT</name>
<dbReference type="InterPro" id="IPR007466">
    <property type="entry name" value="Peptidyl-Arg-deiminase_porph"/>
</dbReference>
<keyword evidence="1" id="KW-0378">Hydrolase</keyword>
<dbReference type="PANTHER" id="PTHR31377:SF0">
    <property type="entry name" value="AGMATINE DEIMINASE-RELATED"/>
    <property type="match status" value="1"/>
</dbReference>
<dbReference type="OrthoDB" id="9808013at2"/>
<dbReference type="GO" id="GO:0047632">
    <property type="term" value="F:agmatine deiminase activity"/>
    <property type="evidence" value="ECO:0007669"/>
    <property type="project" value="TreeGrafter"/>
</dbReference>
<keyword evidence="3" id="KW-1185">Reference proteome</keyword>
<dbReference type="SUPFAM" id="SSF55909">
    <property type="entry name" value="Pentein"/>
    <property type="match status" value="1"/>
</dbReference>
<dbReference type="Proteomes" id="UP000271925">
    <property type="component" value="Unassembled WGS sequence"/>
</dbReference>
<dbReference type="Pfam" id="PF04371">
    <property type="entry name" value="PAD_porph"/>
    <property type="match status" value="1"/>
</dbReference>
<protein>
    <submittedName>
        <fullName evidence="2">Agmatine deiminase family protein</fullName>
    </submittedName>
</protein>
<sequence length="360" mass="40946">MNIQSQHHLPNTHFVPAQNGFYFPAEWHPHVATWLSWPHTEASWSNERQELMFPAYIEFIRAISESEHVCINAHNETVIQTAKMRLLVAGVDLSKVTLLPNPTNDSWCRDHGPAFLINPVSKEKIIVNWEYNAWGNKYPPYDRDQLIPVEIAHYRKLQYVNPGIVMEGGSVEFNGKGTVLTSRACLLNQNRNAHLTQAQIEHYLCEYYGVQQVLWVEEGIVGDDTDGHIDDTVRFVNEDTVVVATENNPNDENYPFLQEIHEAVKAMRLVNGKQLNIIELPMPDPVISEGQRLPASYANFYITNGSVIVPTFRCAKDQTAIDLLERCFPTRKVVGIDATEIVWGLGTFHCLSQQEPAIEE</sequence>
<comment type="caution">
    <text evidence="2">The sequence shown here is derived from an EMBL/GenBank/DDBJ whole genome shotgun (WGS) entry which is preliminary data.</text>
</comment>
<organism evidence="2 3">
    <name type="scientific">Larkinella rosea</name>
    <dbReference type="NCBI Taxonomy" id="2025312"/>
    <lineage>
        <taxon>Bacteria</taxon>
        <taxon>Pseudomonadati</taxon>
        <taxon>Bacteroidota</taxon>
        <taxon>Cytophagia</taxon>
        <taxon>Cytophagales</taxon>
        <taxon>Spirosomataceae</taxon>
        <taxon>Larkinella</taxon>
    </lineage>
</organism>
<dbReference type="GO" id="GO:0009446">
    <property type="term" value="P:putrescine biosynthetic process"/>
    <property type="evidence" value="ECO:0007669"/>
    <property type="project" value="InterPro"/>
</dbReference>
<reference evidence="2 3" key="1">
    <citation type="submission" date="2018-11" db="EMBL/GenBank/DDBJ databases">
        <authorList>
            <person name="Zhou Z."/>
            <person name="Wang G."/>
        </authorList>
    </citation>
    <scope>NUCLEOTIDE SEQUENCE [LARGE SCALE GENOMIC DNA]</scope>
    <source>
        <strain evidence="2 3">KCTC52004</strain>
    </source>
</reference>
<dbReference type="Gene3D" id="3.75.10.10">
    <property type="entry name" value="L-arginine/glycine Amidinotransferase, Chain A"/>
    <property type="match status" value="1"/>
</dbReference>
<dbReference type="GO" id="GO:0004668">
    <property type="term" value="F:protein-arginine deiminase activity"/>
    <property type="evidence" value="ECO:0007669"/>
    <property type="project" value="InterPro"/>
</dbReference>
<dbReference type="RefSeq" id="WP_124869492.1">
    <property type="nucleotide sequence ID" value="NZ_RQJO01000007.1"/>
</dbReference>
<evidence type="ECO:0000313" key="3">
    <source>
        <dbReference type="Proteomes" id="UP000271925"/>
    </source>
</evidence>
<proteinExistence type="predicted"/>
<dbReference type="AlphaFoldDB" id="A0A3P1C089"/>